<name>W6Z4H8_COCMI</name>
<sequence length="202" mass="21945">MPMPRKFEVINGAYTHIRREGFIWRCSSSIRGIGSRSQVFLFEKEGFFLGRRRDRLMMTDGGNIIGRRDSNSKIVGAATQEWTSGDHDDCNDDIPGLPSGIAPPVLCQHLVSRNGTEVGDGDEQLEPGAKKKIKGPYDVHYTGISLFGAVPSFGDDKIIIGEVIAGGGDMTVVVVWGGIKHGSGHTTTCSDVLRSPECVMQH</sequence>
<dbReference type="EMBL" id="KI964059">
    <property type="protein sequence ID" value="EUC42514.1"/>
    <property type="molecule type" value="Genomic_DNA"/>
</dbReference>
<keyword evidence="2" id="KW-1185">Reference proteome</keyword>
<protein>
    <submittedName>
        <fullName evidence="1">Uncharacterized protein</fullName>
    </submittedName>
</protein>
<gene>
    <name evidence="1" type="ORF">COCMIDRAFT_28892</name>
</gene>
<evidence type="ECO:0000313" key="1">
    <source>
        <dbReference type="EMBL" id="EUC42514.1"/>
    </source>
</evidence>
<dbReference type="KEGG" id="bor:COCMIDRAFT_28892"/>
<proteinExistence type="predicted"/>
<dbReference type="Proteomes" id="UP000054032">
    <property type="component" value="Unassembled WGS sequence"/>
</dbReference>
<dbReference type="RefSeq" id="XP_007690973.1">
    <property type="nucleotide sequence ID" value="XM_007692783.1"/>
</dbReference>
<evidence type="ECO:0000313" key="2">
    <source>
        <dbReference type="Proteomes" id="UP000054032"/>
    </source>
</evidence>
<organism evidence="1 2">
    <name type="scientific">Bipolaris oryzae ATCC 44560</name>
    <dbReference type="NCBI Taxonomy" id="930090"/>
    <lineage>
        <taxon>Eukaryota</taxon>
        <taxon>Fungi</taxon>
        <taxon>Dikarya</taxon>
        <taxon>Ascomycota</taxon>
        <taxon>Pezizomycotina</taxon>
        <taxon>Dothideomycetes</taxon>
        <taxon>Pleosporomycetidae</taxon>
        <taxon>Pleosporales</taxon>
        <taxon>Pleosporineae</taxon>
        <taxon>Pleosporaceae</taxon>
        <taxon>Bipolaris</taxon>
    </lineage>
</organism>
<dbReference type="AlphaFoldDB" id="W6Z4H8"/>
<dbReference type="HOGENOM" id="CLU_1354387_0_0_1"/>
<reference evidence="1 2" key="1">
    <citation type="journal article" date="2013" name="PLoS Genet.">
        <title>Comparative genome structure, secondary metabolite, and effector coding capacity across Cochliobolus pathogens.</title>
        <authorList>
            <person name="Condon B.J."/>
            <person name="Leng Y."/>
            <person name="Wu D."/>
            <person name="Bushley K.E."/>
            <person name="Ohm R.A."/>
            <person name="Otillar R."/>
            <person name="Martin J."/>
            <person name="Schackwitz W."/>
            <person name="Grimwood J."/>
            <person name="MohdZainudin N."/>
            <person name="Xue C."/>
            <person name="Wang R."/>
            <person name="Manning V.A."/>
            <person name="Dhillon B."/>
            <person name="Tu Z.J."/>
            <person name="Steffenson B.J."/>
            <person name="Salamov A."/>
            <person name="Sun H."/>
            <person name="Lowry S."/>
            <person name="LaButti K."/>
            <person name="Han J."/>
            <person name="Copeland A."/>
            <person name="Lindquist E."/>
            <person name="Barry K."/>
            <person name="Schmutz J."/>
            <person name="Baker S.E."/>
            <person name="Ciuffetti L.M."/>
            <person name="Grigoriev I.V."/>
            <person name="Zhong S."/>
            <person name="Turgeon B.G."/>
        </authorList>
    </citation>
    <scope>NUCLEOTIDE SEQUENCE [LARGE SCALE GENOMIC DNA]</scope>
    <source>
        <strain evidence="1 2">ATCC 44560</strain>
    </source>
</reference>
<dbReference type="GeneID" id="19121400"/>
<accession>W6Z4H8</accession>